<protein>
    <submittedName>
        <fullName evidence="3">Uncharacterized protein</fullName>
    </submittedName>
</protein>
<evidence type="ECO:0000313" key="4">
    <source>
        <dbReference type="Proteomes" id="UP001488838"/>
    </source>
</evidence>
<feature type="region of interest" description="Disordered" evidence="1">
    <location>
        <begin position="61"/>
        <end position="90"/>
    </location>
</feature>
<name>A0AAW0HZS7_MYOGA</name>
<proteinExistence type="predicted"/>
<keyword evidence="2" id="KW-0812">Transmembrane</keyword>
<keyword evidence="2" id="KW-0472">Membrane</keyword>
<dbReference type="AlphaFoldDB" id="A0AAW0HZS7"/>
<feature type="region of interest" description="Disordered" evidence="1">
    <location>
        <begin position="1"/>
        <end position="29"/>
    </location>
</feature>
<reference evidence="3 4" key="1">
    <citation type="journal article" date="2023" name="bioRxiv">
        <title>Conserved and derived expression patterns and positive selection on dental genes reveal complex evolutionary context of ever-growing rodent molars.</title>
        <authorList>
            <person name="Calamari Z.T."/>
            <person name="Song A."/>
            <person name="Cohen E."/>
            <person name="Akter M."/>
            <person name="Roy R.D."/>
            <person name="Hallikas O."/>
            <person name="Christensen M.M."/>
            <person name="Li P."/>
            <person name="Marangoni P."/>
            <person name="Jernvall J."/>
            <person name="Klein O.D."/>
        </authorList>
    </citation>
    <scope>NUCLEOTIDE SEQUENCE [LARGE SCALE GENOMIC DNA]</scope>
    <source>
        <strain evidence="3">V071</strain>
    </source>
</reference>
<keyword evidence="2" id="KW-1133">Transmembrane helix</keyword>
<evidence type="ECO:0000256" key="2">
    <source>
        <dbReference type="SAM" id="Phobius"/>
    </source>
</evidence>
<organism evidence="3 4">
    <name type="scientific">Myodes glareolus</name>
    <name type="common">Bank vole</name>
    <name type="synonym">Clethrionomys glareolus</name>
    <dbReference type="NCBI Taxonomy" id="447135"/>
    <lineage>
        <taxon>Eukaryota</taxon>
        <taxon>Metazoa</taxon>
        <taxon>Chordata</taxon>
        <taxon>Craniata</taxon>
        <taxon>Vertebrata</taxon>
        <taxon>Euteleostomi</taxon>
        <taxon>Mammalia</taxon>
        <taxon>Eutheria</taxon>
        <taxon>Euarchontoglires</taxon>
        <taxon>Glires</taxon>
        <taxon>Rodentia</taxon>
        <taxon>Myomorpha</taxon>
        <taxon>Muroidea</taxon>
        <taxon>Cricetidae</taxon>
        <taxon>Arvicolinae</taxon>
        <taxon>Myodes</taxon>
    </lineage>
</organism>
<accession>A0AAW0HZS7</accession>
<evidence type="ECO:0000256" key="1">
    <source>
        <dbReference type="SAM" id="MobiDB-lite"/>
    </source>
</evidence>
<feature type="region of interest" description="Disordered" evidence="1">
    <location>
        <begin position="138"/>
        <end position="179"/>
    </location>
</feature>
<keyword evidence="4" id="KW-1185">Reference proteome</keyword>
<dbReference type="Proteomes" id="UP001488838">
    <property type="component" value="Unassembled WGS sequence"/>
</dbReference>
<feature type="compositionally biased region" description="Polar residues" evidence="1">
    <location>
        <begin position="154"/>
        <end position="164"/>
    </location>
</feature>
<evidence type="ECO:0000313" key="3">
    <source>
        <dbReference type="EMBL" id="KAK7807433.1"/>
    </source>
</evidence>
<dbReference type="EMBL" id="JBBHLL010000272">
    <property type="protein sequence ID" value="KAK7807433.1"/>
    <property type="molecule type" value="Genomic_DNA"/>
</dbReference>
<feature type="compositionally biased region" description="Polar residues" evidence="1">
    <location>
        <begin position="9"/>
        <end position="25"/>
    </location>
</feature>
<gene>
    <name evidence="3" type="ORF">U0070_025065</name>
</gene>
<comment type="caution">
    <text evidence="3">The sequence shown here is derived from an EMBL/GenBank/DDBJ whole genome shotgun (WGS) entry which is preliminary data.</text>
</comment>
<sequence>MDSALSDPHNGSTEASSPANGTTRPPSTPEGIALAYGSLLLMALLPIFFGALRSVRCARGKVGSRREPTPSAPIPGHGPHEPVPAYPITGPLSRVTHPPWHRSPFPPLAPTSVAGLRCPTIWPLLKAGISIVLRCPQTDPATSPPPDPLLRATAGNTARPTSDTKAGADSSEPAGPSQTAPHLMLWLTSSQVFAPHQSDRSFGGLGEPQCVPHRYGSERPHLLSSFC</sequence>
<feature type="transmembrane region" description="Helical" evidence="2">
    <location>
        <begin position="33"/>
        <end position="52"/>
    </location>
</feature>